<dbReference type="AlphaFoldDB" id="A0A5R8LHS7"/>
<sequence>MAFSRNRRYSTLRSDEFFIELSRAGIEPTAARGFHIGITLPQLYHHHGSEEKRGVSGFSPLAQYHHMT</sequence>
<comment type="caution">
    <text evidence="1">The sequence shown here is derived from an EMBL/GenBank/DDBJ whole genome shotgun (WGS) entry which is preliminary data.</text>
</comment>
<reference evidence="1 2" key="1">
    <citation type="submission" date="2019-05" db="EMBL/GenBank/DDBJ databases">
        <title>Genome-based reclassification of Lactobacillus casei as Lactobacillus casei subsp. casei. subsp.nov., description of Lactobacillus casei subsp. zeae subsp. nov., and emended description of Lactobacillus casei.</title>
        <authorList>
            <person name="Huang C.-H."/>
        </authorList>
    </citation>
    <scope>NUCLEOTIDE SEQUENCE [LARGE SCALE GENOMIC DNA]</scope>
    <source>
        <strain evidence="1 2">CRBIP24.44</strain>
    </source>
</reference>
<evidence type="ECO:0000313" key="2">
    <source>
        <dbReference type="Proteomes" id="UP000309885"/>
    </source>
</evidence>
<protein>
    <submittedName>
        <fullName evidence="1">Uncharacterized protein</fullName>
    </submittedName>
</protein>
<name>A0A5R8LHS7_LACZE</name>
<dbReference type="EMBL" id="VBWO01000020">
    <property type="protein sequence ID" value="TLF36675.1"/>
    <property type="molecule type" value="Genomic_DNA"/>
</dbReference>
<accession>A0A5R8LHS7</accession>
<gene>
    <name evidence="1" type="ORF">FEI15_14655</name>
</gene>
<dbReference type="Proteomes" id="UP000309885">
    <property type="component" value="Unassembled WGS sequence"/>
</dbReference>
<evidence type="ECO:0000313" key="1">
    <source>
        <dbReference type="EMBL" id="TLF36675.1"/>
    </source>
</evidence>
<proteinExistence type="predicted"/>
<organism evidence="1 2">
    <name type="scientific">Lacticaseibacillus zeae</name>
    <name type="common">Lactobacillus zeae</name>
    <dbReference type="NCBI Taxonomy" id="57037"/>
    <lineage>
        <taxon>Bacteria</taxon>
        <taxon>Bacillati</taxon>
        <taxon>Bacillota</taxon>
        <taxon>Bacilli</taxon>
        <taxon>Lactobacillales</taxon>
        <taxon>Lactobacillaceae</taxon>
        <taxon>Lacticaseibacillus</taxon>
    </lineage>
</organism>